<evidence type="ECO:0000313" key="6">
    <source>
        <dbReference type="EMBL" id="KAF9585989.1"/>
    </source>
</evidence>
<dbReference type="Pfam" id="PF01142">
    <property type="entry name" value="TruD"/>
    <property type="match status" value="1"/>
</dbReference>
<dbReference type="InterPro" id="IPR036047">
    <property type="entry name" value="F-box-like_dom_sf"/>
</dbReference>
<feature type="region of interest" description="Disordered" evidence="4">
    <location>
        <begin position="836"/>
        <end position="860"/>
    </location>
</feature>
<dbReference type="EMBL" id="JAABOA010000089">
    <property type="protein sequence ID" value="KAF9585989.1"/>
    <property type="molecule type" value="Genomic_DNA"/>
</dbReference>
<feature type="region of interest" description="Disordered" evidence="4">
    <location>
        <begin position="1576"/>
        <end position="1630"/>
    </location>
</feature>
<evidence type="ECO:0000256" key="1">
    <source>
        <dbReference type="ARBA" id="ARBA00007953"/>
    </source>
</evidence>
<gene>
    <name evidence="6" type="primary">PUS7</name>
    <name evidence="6" type="ORF">BGW38_010630</name>
</gene>
<dbReference type="InterPro" id="IPR001810">
    <property type="entry name" value="F-box_dom"/>
</dbReference>
<dbReference type="Gene3D" id="3.30.2350.20">
    <property type="entry name" value="TruD, catalytic domain"/>
    <property type="match status" value="2"/>
</dbReference>
<dbReference type="PANTHER" id="PTHR13326">
    <property type="entry name" value="TRNA PSEUDOURIDINE SYNTHASE D"/>
    <property type="match status" value="1"/>
</dbReference>
<organism evidence="6 7">
    <name type="scientific">Lunasporangiospora selenospora</name>
    <dbReference type="NCBI Taxonomy" id="979761"/>
    <lineage>
        <taxon>Eukaryota</taxon>
        <taxon>Fungi</taxon>
        <taxon>Fungi incertae sedis</taxon>
        <taxon>Mucoromycota</taxon>
        <taxon>Mortierellomycotina</taxon>
        <taxon>Mortierellomycetes</taxon>
        <taxon>Mortierellales</taxon>
        <taxon>Mortierellaceae</taxon>
        <taxon>Lunasporangiospora</taxon>
    </lineage>
</organism>
<sequence length="1752" mass="196374">MASETDASTALPKMAEDVVGIRLFVDSSIPGFSVNEVDQENKVVHLTSFALPIPDPEGVKQREARIQAQEEAEQVNLSMSEESKLAELSKLVNDDQEIVSQIKKMLDSYGNDVESVILKPEEDKTKRTAIHTLVKERYKGRMVSETVDGAIRLRMHKKKDNFDKRGKKSDIWQELGGEFCRFCLYKENRESMEAINHITAVLNVPGKVFTIAGTKDRRGITSQWVTAHKVKAERLASLNKNLRNMRVGDFSYVSRGLKLGDLNGNRFTITLRNVQVDSDDTLNRAMASLKDKGFVNYYGMQRFGTGSVGTHQIGRAIIKGAWSQAVDLILLPRPGEAEDAEKARQHWADNRDPKEALKMFPRRWVAESRILWSYQKAGHQNNHFDALGNIPRNLRMMYVHAYQSYVWNHMATERIRMYGSDKPVVGDLVVDEKSAPLNAAEVEDGEGMTEDNGNGRGKGRSGGKARDEKDHVRAKVLTPENVDQYSIYDVILPCPGYDIIYPQHELLDKYKELMAQDGLDPLKMHGVHKEYSLPGSYRALIAKPGNVEWEIKRYSDPDVSLTTTDLEMLTQLQNKEDGSNSGITQEGDKDGQYLALILNLTLGSSQYATMAIREVCKQDTSSAFQSTLNVGGSSEKSEDKSEDNTVDSESSSKRTIDQVEGLVESEQETKAARQDTVLFSPFYVMTTTPHHLCFLHPPPRSHGQQQQEQHQHHHENIPFPPCHQPAFITSCPIFAGTPAFFPTAPTPVAPPLTSVSAPSVYTAASSAMQLLDITTIHGLLLYTLYLLHRLGFFRQRYTRKWIVFFHRLTLVWQQHSLRLLYSAPLVELNPSVDDNPMAVDTHKQERDPSVTRDSDSDTSTYKQIGSFSSINDDSTLNGYFANKGERGGRCRTDRSTPGSSKSQDRTHINDMLPAEILVVVFDCLSSHPRVLLRCMLVCRSWYELLGPHVWRSPRILWSRHWSKYLPIASADSCHFNDNDYRPIATKPCTMGASDSRTTLPLANTQVHVGVDDDLEEAVAGSDLLTDLSYSVDCLSSHQQHSALIASSHLHPQDREDIEAWLLWRKREKAKQAHERARRRRLRIKKLRERQQSMQQQGKGKEHFRVNGESGSSRDGNMNPKAANISFDLFGSGEGGQNRRDSGIAFSSSLPMSQGRGYELDHPYDEGNLNTGESSEDQDDGQEQGNLLQEHDDESDSDFGEWFDRLSHSEDGDHGYENENPYDDHFNSDFYKASWNSSWRYSGEADTDESDFDSSDDETPLMKLVSGVDYLYSIMRGNSQTIPSSLVSSSSSRSSSSASPSSISAQPPSTLPVSRDMRLNQEVTNSHSEHKLSAPLSARVYSQSQRSVFSRTLARIRKRQLNIECRRQLSEMRYWDGLPSGLPLQTCGRWIQVVNLQKEALYPQKVDSQSFIHQTPVLSRRHHQSQRVSNGECYNITDEGLALVRNAPCVAHQTLVSFHLAGCWRITDRGVQSLLANDPKIAPLRLESIDLAGCFQVTDVGLKPLLRQCGTRLLQLRVSDCELITKHSVLALVRHCPRIQWLDLARSGLLSDKCLKGLAANCHSLEWLNMAQAHPERIAPEPPRPLEIETPAGSAENRQPQSTSDHRSSQHYGEGDRIEGMGDQDEAKDEMDKDFISDESIALLCESCPNLQLLDLSYITTLTNAAIKSLSETAHSLVCLTIIGCSGITSEALLALASLRHRSGKLGCITMGDALGISENDIEQIMQGSLNGWQKSLVDETNLGEILGRSWDE</sequence>
<feature type="region of interest" description="Disordered" evidence="4">
    <location>
        <begin position="626"/>
        <end position="670"/>
    </location>
</feature>
<dbReference type="SUPFAM" id="SSF81383">
    <property type="entry name" value="F-box domain"/>
    <property type="match status" value="1"/>
</dbReference>
<name>A0A9P6G2S8_9FUNG</name>
<keyword evidence="2" id="KW-0819">tRNA processing</keyword>
<feature type="region of interest" description="Disordered" evidence="4">
    <location>
        <begin position="1087"/>
        <end position="1220"/>
    </location>
</feature>
<dbReference type="InterPro" id="IPR020119">
    <property type="entry name" value="PsdUridine_synth_TruD_CS"/>
</dbReference>
<evidence type="ECO:0000256" key="2">
    <source>
        <dbReference type="ARBA" id="ARBA00022694"/>
    </source>
</evidence>
<feature type="region of interest" description="Disordered" evidence="4">
    <location>
        <begin position="1281"/>
        <end position="1313"/>
    </location>
</feature>
<dbReference type="FunFam" id="3.30.2350.20:FF:000003">
    <property type="entry name" value="Pseudouridylate synthase 7 homolog"/>
    <property type="match status" value="1"/>
</dbReference>
<dbReference type="InterPro" id="IPR057207">
    <property type="entry name" value="FBXL15_LRR"/>
</dbReference>
<dbReference type="SUPFAM" id="SSF52047">
    <property type="entry name" value="RNI-like"/>
    <property type="match status" value="1"/>
</dbReference>
<dbReference type="NCBIfam" id="TIGR00094">
    <property type="entry name" value="tRNA_TruD_broad"/>
    <property type="match status" value="1"/>
</dbReference>
<dbReference type="OrthoDB" id="447290at2759"/>
<keyword evidence="3" id="KW-0413">Isomerase</keyword>
<dbReference type="InterPro" id="IPR001656">
    <property type="entry name" value="PsdUridine_synth_TruD"/>
</dbReference>
<dbReference type="GO" id="GO:0003723">
    <property type="term" value="F:RNA binding"/>
    <property type="evidence" value="ECO:0007669"/>
    <property type="project" value="InterPro"/>
</dbReference>
<reference evidence="6" key="1">
    <citation type="journal article" date="2020" name="Fungal Divers.">
        <title>Resolving the Mortierellaceae phylogeny through synthesis of multi-gene phylogenetics and phylogenomics.</title>
        <authorList>
            <person name="Vandepol N."/>
            <person name="Liber J."/>
            <person name="Desiro A."/>
            <person name="Na H."/>
            <person name="Kennedy M."/>
            <person name="Barry K."/>
            <person name="Grigoriev I.V."/>
            <person name="Miller A.N."/>
            <person name="O'Donnell K."/>
            <person name="Stajich J.E."/>
            <person name="Bonito G."/>
        </authorList>
    </citation>
    <scope>NUCLEOTIDE SEQUENCE</scope>
    <source>
        <strain evidence="6">KOD1015</strain>
    </source>
</reference>
<dbReference type="SUPFAM" id="SSF55120">
    <property type="entry name" value="Pseudouridine synthase"/>
    <property type="match status" value="1"/>
</dbReference>
<dbReference type="InterPro" id="IPR032675">
    <property type="entry name" value="LRR_dom_sf"/>
</dbReference>
<feature type="region of interest" description="Disordered" evidence="4">
    <location>
        <begin position="436"/>
        <end position="471"/>
    </location>
</feature>
<keyword evidence="7" id="KW-1185">Reference proteome</keyword>
<dbReference type="InterPro" id="IPR011760">
    <property type="entry name" value="PsdUridine_synth_TruD_insert"/>
</dbReference>
<feature type="compositionally biased region" description="Basic and acidic residues" evidence="4">
    <location>
        <begin position="883"/>
        <end position="894"/>
    </location>
</feature>
<dbReference type="Pfam" id="PF25372">
    <property type="entry name" value="DUF7885"/>
    <property type="match status" value="1"/>
</dbReference>
<evidence type="ECO:0000313" key="7">
    <source>
        <dbReference type="Proteomes" id="UP000780801"/>
    </source>
</evidence>
<accession>A0A9P6G2S8</accession>
<feature type="compositionally biased region" description="Basic and acidic residues" evidence="4">
    <location>
        <begin position="1576"/>
        <end position="1586"/>
    </location>
</feature>
<dbReference type="InterPro" id="IPR020103">
    <property type="entry name" value="PsdUridine_synth_cat_dom_sf"/>
</dbReference>
<dbReference type="Gene3D" id="3.80.10.10">
    <property type="entry name" value="Ribonuclease Inhibitor"/>
    <property type="match status" value="2"/>
</dbReference>
<evidence type="ECO:0000259" key="5">
    <source>
        <dbReference type="PROSITE" id="PS50984"/>
    </source>
</evidence>
<dbReference type="GO" id="GO:0009982">
    <property type="term" value="F:pseudouridine synthase activity"/>
    <property type="evidence" value="ECO:0007669"/>
    <property type="project" value="InterPro"/>
</dbReference>
<dbReference type="CDD" id="cd02576">
    <property type="entry name" value="PseudoU_synth_ScPUS7"/>
    <property type="match status" value="1"/>
</dbReference>
<feature type="compositionally biased region" description="Low complexity" evidence="4">
    <location>
        <begin position="1281"/>
        <end position="1307"/>
    </location>
</feature>
<dbReference type="PROSITE" id="PS01268">
    <property type="entry name" value="UPF0024"/>
    <property type="match status" value="1"/>
</dbReference>
<comment type="similarity">
    <text evidence="1">Belongs to the pseudouridine synthase TruD family.</text>
</comment>
<dbReference type="GO" id="GO:0005634">
    <property type="term" value="C:nucleus"/>
    <property type="evidence" value="ECO:0007669"/>
    <property type="project" value="TreeGrafter"/>
</dbReference>
<dbReference type="PROSITE" id="PS50984">
    <property type="entry name" value="TRUD"/>
    <property type="match status" value="1"/>
</dbReference>
<protein>
    <submittedName>
        <fullName evidence="6">Multisubstrate pseudouridine synthase 7</fullName>
    </submittedName>
</protein>
<feature type="domain" description="TRUD" evidence="5">
    <location>
        <begin position="293"/>
        <end position="543"/>
    </location>
</feature>
<proteinExistence type="inferred from homology"/>
<dbReference type="Proteomes" id="UP000780801">
    <property type="component" value="Unassembled WGS sequence"/>
</dbReference>
<dbReference type="Pfam" id="PF12937">
    <property type="entry name" value="F-box-like"/>
    <property type="match status" value="1"/>
</dbReference>
<dbReference type="GO" id="GO:0008033">
    <property type="term" value="P:tRNA processing"/>
    <property type="evidence" value="ECO:0007669"/>
    <property type="project" value="UniProtKB-KW"/>
</dbReference>
<dbReference type="PANTHER" id="PTHR13326:SF21">
    <property type="entry name" value="PSEUDOURIDYLATE SYNTHASE PUS7L"/>
    <property type="match status" value="1"/>
</dbReference>
<feature type="compositionally biased region" description="Acidic residues" evidence="4">
    <location>
        <begin position="1190"/>
        <end position="1200"/>
    </location>
</feature>
<dbReference type="InterPro" id="IPR042214">
    <property type="entry name" value="TruD_catalytic"/>
</dbReference>
<evidence type="ECO:0000256" key="4">
    <source>
        <dbReference type="SAM" id="MobiDB-lite"/>
    </source>
</evidence>
<feature type="compositionally biased region" description="Basic and acidic residues" evidence="4">
    <location>
        <begin position="1603"/>
        <end position="1619"/>
    </location>
</feature>
<evidence type="ECO:0000256" key="3">
    <source>
        <dbReference type="ARBA" id="ARBA00023235"/>
    </source>
</evidence>
<feature type="region of interest" description="Disordered" evidence="4">
    <location>
        <begin position="881"/>
        <end position="906"/>
    </location>
</feature>
<dbReference type="GO" id="GO:0001522">
    <property type="term" value="P:pseudouridine synthesis"/>
    <property type="evidence" value="ECO:0007669"/>
    <property type="project" value="InterPro"/>
</dbReference>
<dbReference type="InterPro" id="IPR006553">
    <property type="entry name" value="Leu-rich_rpt_Cys-con_subtyp"/>
</dbReference>
<feature type="compositionally biased region" description="Basic and acidic residues" evidence="4">
    <location>
        <begin position="1201"/>
        <end position="1220"/>
    </location>
</feature>
<feature type="compositionally biased region" description="Basic and acidic residues" evidence="4">
    <location>
        <begin position="840"/>
        <end position="855"/>
    </location>
</feature>
<dbReference type="CDD" id="cd09917">
    <property type="entry name" value="F-box_SF"/>
    <property type="match status" value="1"/>
</dbReference>
<dbReference type="Gene3D" id="1.20.1280.50">
    <property type="match status" value="1"/>
</dbReference>
<comment type="caution">
    <text evidence="6">The sequence shown here is derived from an EMBL/GenBank/DDBJ whole genome shotgun (WGS) entry which is preliminary data.</text>
</comment>
<dbReference type="SMART" id="SM00367">
    <property type="entry name" value="LRR_CC"/>
    <property type="match status" value="6"/>
</dbReference>